<dbReference type="CDD" id="cd00104">
    <property type="entry name" value="KAZAL_FS"/>
    <property type="match status" value="1"/>
</dbReference>
<dbReference type="InterPro" id="IPR036058">
    <property type="entry name" value="Kazal_dom_sf"/>
</dbReference>
<dbReference type="AlphaFoldDB" id="A0A194PP37"/>
<keyword evidence="3" id="KW-1185">Reference proteome</keyword>
<reference evidence="2 3" key="1">
    <citation type="journal article" date="2015" name="Nat. Commun.">
        <title>Outbred genome sequencing and CRISPR/Cas9 gene editing in butterflies.</title>
        <authorList>
            <person name="Li X."/>
            <person name="Fan D."/>
            <person name="Zhang W."/>
            <person name="Liu G."/>
            <person name="Zhang L."/>
            <person name="Zhao L."/>
            <person name="Fang X."/>
            <person name="Chen L."/>
            <person name="Dong Y."/>
            <person name="Chen Y."/>
            <person name="Ding Y."/>
            <person name="Zhao R."/>
            <person name="Feng M."/>
            <person name="Zhu Y."/>
            <person name="Feng Y."/>
            <person name="Jiang X."/>
            <person name="Zhu D."/>
            <person name="Xiang H."/>
            <person name="Feng X."/>
            <person name="Li S."/>
            <person name="Wang J."/>
            <person name="Zhang G."/>
            <person name="Kronforst M.R."/>
            <person name="Wang W."/>
        </authorList>
    </citation>
    <scope>NUCLEOTIDE SEQUENCE [LARGE SCALE GENOMIC DNA]</scope>
    <source>
        <strain evidence="2">Ya'a_city_454_Px</strain>
        <tissue evidence="2">Whole body</tissue>
    </source>
</reference>
<dbReference type="InterPro" id="IPR002350">
    <property type="entry name" value="Kazal_dom"/>
</dbReference>
<name>A0A194PP37_PAPXU</name>
<accession>A0A194PP37</accession>
<sequence length="394" mass="45425">MDSYHVILMLVCVVQSENIDIEKLEFCKNLNCAEWTNIQVCGIREESGGFRLKLFESECQLLQYGCKVENDKTYGIINLEYCKKAFLQDDYLNAEFNNEIVEAEHKVKSDECTKLNCTLRNKETRICGLKKHGAGYKIRIFETECQLKKHNCQTNSEFVETDLFICKSTLLNDSTTLNEDPIKLNEDPKDIILKNIVVIDANMLGFKNNINDTIGNFFAATHVLDMPMREVSPDLVNEITRRREIKIAGPVKVFQPWTTIPSNVSDDYMHSPTLSSCFHKCPTKCPDTYAPVCGVPGIVAREPSLMFQNHCFMDVAQCKMRWEDKSPTAISSSYIESSFMFCLGDQLNAMYRFLPLVRTLQHMGRLKRKGRFRYKLRNMRFFNSLLPRDPKLMG</sequence>
<protein>
    <recommendedName>
        <fullName evidence="1">Kazal-like domain-containing protein</fullName>
    </recommendedName>
</protein>
<evidence type="ECO:0000259" key="1">
    <source>
        <dbReference type="Pfam" id="PF07648"/>
    </source>
</evidence>
<evidence type="ECO:0000313" key="3">
    <source>
        <dbReference type="Proteomes" id="UP000053268"/>
    </source>
</evidence>
<gene>
    <name evidence="2" type="ORF">RR46_12200</name>
</gene>
<proteinExistence type="predicted"/>
<dbReference type="Gene3D" id="3.30.60.30">
    <property type="match status" value="1"/>
</dbReference>
<evidence type="ECO:0000313" key="2">
    <source>
        <dbReference type="EMBL" id="KPI95196.1"/>
    </source>
</evidence>
<dbReference type="SUPFAM" id="SSF100895">
    <property type="entry name" value="Kazal-type serine protease inhibitors"/>
    <property type="match status" value="1"/>
</dbReference>
<dbReference type="EMBL" id="KQ459597">
    <property type="protein sequence ID" value="KPI95196.1"/>
    <property type="molecule type" value="Genomic_DNA"/>
</dbReference>
<feature type="domain" description="Kazal-like" evidence="1">
    <location>
        <begin position="280"/>
        <end position="321"/>
    </location>
</feature>
<dbReference type="Pfam" id="PF07648">
    <property type="entry name" value="Kazal_2"/>
    <property type="match status" value="1"/>
</dbReference>
<organism evidence="2 3">
    <name type="scientific">Papilio xuthus</name>
    <name type="common">Asian swallowtail butterfly</name>
    <dbReference type="NCBI Taxonomy" id="66420"/>
    <lineage>
        <taxon>Eukaryota</taxon>
        <taxon>Metazoa</taxon>
        <taxon>Ecdysozoa</taxon>
        <taxon>Arthropoda</taxon>
        <taxon>Hexapoda</taxon>
        <taxon>Insecta</taxon>
        <taxon>Pterygota</taxon>
        <taxon>Neoptera</taxon>
        <taxon>Endopterygota</taxon>
        <taxon>Lepidoptera</taxon>
        <taxon>Glossata</taxon>
        <taxon>Ditrysia</taxon>
        <taxon>Papilionoidea</taxon>
        <taxon>Papilionidae</taxon>
        <taxon>Papilioninae</taxon>
        <taxon>Papilio</taxon>
    </lineage>
</organism>
<dbReference type="Proteomes" id="UP000053268">
    <property type="component" value="Unassembled WGS sequence"/>
</dbReference>